<comment type="function">
    <text evidence="11">Mediates influx of magnesium ions. Alternates between open and closed states. Activated by low cytoplasmic Mg(2+) levels. Inactive when cytoplasmic Mg(2+) levels are high.</text>
</comment>
<evidence type="ECO:0000256" key="2">
    <source>
        <dbReference type="ARBA" id="ARBA00009765"/>
    </source>
</evidence>
<comment type="subcellular location">
    <subcellularLocation>
        <location evidence="1">Cell membrane</location>
        <topology evidence="1">Multi-pass membrane protein</topology>
    </subcellularLocation>
    <subcellularLocation>
        <location evidence="12">Membrane</location>
        <topology evidence="12">Multi-pass membrane protein</topology>
    </subcellularLocation>
</comment>
<keyword evidence="6 12" id="KW-0460">Magnesium</keyword>
<keyword evidence="5 12" id="KW-0812">Transmembrane</keyword>
<proteinExistence type="inferred from homology"/>
<dbReference type="PANTHER" id="PTHR46494">
    <property type="entry name" value="CORA FAMILY METAL ION TRANSPORTER (EUROFUNG)"/>
    <property type="match status" value="1"/>
</dbReference>
<dbReference type="InterPro" id="IPR045863">
    <property type="entry name" value="CorA_TM1_TM2"/>
</dbReference>
<name>A6G108_9BACT</name>
<dbReference type="eggNOG" id="COG0598">
    <property type="taxonomic scope" value="Bacteria"/>
</dbReference>
<evidence type="ECO:0000256" key="9">
    <source>
        <dbReference type="ARBA" id="ARBA00023136"/>
    </source>
</evidence>
<evidence type="ECO:0000256" key="10">
    <source>
        <dbReference type="ARBA" id="ARBA00034269"/>
    </source>
</evidence>
<evidence type="ECO:0000256" key="6">
    <source>
        <dbReference type="ARBA" id="ARBA00022842"/>
    </source>
</evidence>
<evidence type="ECO:0000256" key="5">
    <source>
        <dbReference type="ARBA" id="ARBA00022692"/>
    </source>
</evidence>
<evidence type="ECO:0000256" key="8">
    <source>
        <dbReference type="ARBA" id="ARBA00023065"/>
    </source>
</evidence>
<sequence>MPVANLRRGDETQRLWVSVVGVRDVEALSLVGELFKLHPLALEDVNNGGQRPKLEDYEDYLFLVTRVLEAGSEQPGQQLSMFIGNNFVVSFQERAGDPFDPIRERLRTKHSRVRARGSDYLAYALLDAVVDHVVPLIDGYGDHLEQLEVRVSQRHASDSVASLFELRRELQGLKRTMMATGDAIERLRSHELQLIEPDTRTYLRDCHDHAVRAVETIDSWRDFCSGLMDLHYARSSQRLNQIMQVLTIISTIFIPLSFITGLYGMNFDRGSRYNMPELGWDYGYPAILGLMALMVVAQLVYFSRRGWLGVRR</sequence>
<evidence type="ECO:0000256" key="1">
    <source>
        <dbReference type="ARBA" id="ARBA00004651"/>
    </source>
</evidence>
<evidence type="ECO:0000256" key="7">
    <source>
        <dbReference type="ARBA" id="ARBA00022989"/>
    </source>
</evidence>
<dbReference type="GO" id="GO:0015095">
    <property type="term" value="F:magnesium ion transmembrane transporter activity"/>
    <property type="evidence" value="ECO:0007669"/>
    <property type="project" value="UniProtKB-UniRule"/>
</dbReference>
<evidence type="ECO:0000313" key="13">
    <source>
        <dbReference type="EMBL" id="EDM80546.1"/>
    </source>
</evidence>
<comment type="catalytic activity">
    <reaction evidence="10">
        <text>Mg(2+)(in) = Mg(2+)(out)</text>
        <dbReference type="Rhea" id="RHEA:29827"/>
        <dbReference type="ChEBI" id="CHEBI:18420"/>
    </reaction>
</comment>
<keyword evidence="4 12" id="KW-1003">Cell membrane</keyword>
<dbReference type="PANTHER" id="PTHR46494:SF1">
    <property type="entry name" value="CORA FAMILY METAL ION TRANSPORTER (EUROFUNG)"/>
    <property type="match status" value="1"/>
</dbReference>
<dbReference type="GO" id="GO:0005886">
    <property type="term" value="C:plasma membrane"/>
    <property type="evidence" value="ECO:0007669"/>
    <property type="project" value="UniProtKB-SubCell"/>
</dbReference>
<accession>A6G108</accession>
<feature type="transmembrane region" description="Helical" evidence="12">
    <location>
        <begin position="283"/>
        <end position="302"/>
    </location>
</feature>
<dbReference type="STRING" id="391625.PPSIR1_42084"/>
<feature type="transmembrane region" description="Helical" evidence="12">
    <location>
        <begin position="242"/>
        <end position="263"/>
    </location>
</feature>
<keyword evidence="9 12" id="KW-0472">Membrane</keyword>
<dbReference type="InterPro" id="IPR002523">
    <property type="entry name" value="MgTranspt_CorA/ZnTranspt_ZntB"/>
</dbReference>
<dbReference type="AlphaFoldDB" id="A6G108"/>
<organism evidence="13 14">
    <name type="scientific">Plesiocystis pacifica SIR-1</name>
    <dbReference type="NCBI Taxonomy" id="391625"/>
    <lineage>
        <taxon>Bacteria</taxon>
        <taxon>Pseudomonadati</taxon>
        <taxon>Myxococcota</taxon>
        <taxon>Polyangia</taxon>
        <taxon>Nannocystales</taxon>
        <taxon>Nannocystaceae</taxon>
        <taxon>Plesiocystis</taxon>
    </lineage>
</organism>
<reference evidence="13 14" key="1">
    <citation type="submission" date="2007-06" db="EMBL/GenBank/DDBJ databases">
        <authorList>
            <person name="Shimkets L."/>
            <person name="Ferriera S."/>
            <person name="Johnson J."/>
            <person name="Kravitz S."/>
            <person name="Beeson K."/>
            <person name="Sutton G."/>
            <person name="Rogers Y.-H."/>
            <person name="Friedman R."/>
            <person name="Frazier M."/>
            <person name="Venter J.C."/>
        </authorList>
    </citation>
    <scope>NUCLEOTIDE SEQUENCE [LARGE SCALE GENOMIC DNA]</scope>
    <source>
        <strain evidence="13 14">SIR-1</strain>
    </source>
</reference>
<dbReference type="SUPFAM" id="SSF144083">
    <property type="entry name" value="Magnesium transport protein CorA, transmembrane region"/>
    <property type="match status" value="1"/>
</dbReference>
<keyword evidence="7 12" id="KW-1133">Transmembrane helix</keyword>
<dbReference type="EMBL" id="ABCS01000010">
    <property type="protein sequence ID" value="EDM80546.1"/>
    <property type="molecule type" value="Genomic_DNA"/>
</dbReference>
<protein>
    <recommendedName>
        <fullName evidence="12">Magnesium transport protein CorA</fullName>
    </recommendedName>
</protein>
<dbReference type="Gene3D" id="1.20.58.340">
    <property type="entry name" value="Magnesium transport protein CorA, transmembrane region"/>
    <property type="match status" value="2"/>
</dbReference>
<dbReference type="InterPro" id="IPR045861">
    <property type="entry name" value="CorA_cytoplasmic_dom"/>
</dbReference>
<evidence type="ECO:0000256" key="3">
    <source>
        <dbReference type="ARBA" id="ARBA00022448"/>
    </source>
</evidence>
<dbReference type="CDD" id="cd12828">
    <property type="entry name" value="TmCorA-like_1"/>
    <property type="match status" value="1"/>
</dbReference>
<dbReference type="GO" id="GO:0015087">
    <property type="term" value="F:cobalt ion transmembrane transporter activity"/>
    <property type="evidence" value="ECO:0007669"/>
    <property type="project" value="UniProtKB-UniRule"/>
</dbReference>
<dbReference type="GO" id="GO:0000287">
    <property type="term" value="F:magnesium ion binding"/>
    <property type="evidence" value="ECO:0007669"/>
    <property type="project" value="TreeGrafter"/>
</dbReference>
<keyword evidence="3 12" id="KW-0813">Transport</keyword>
<dbReference type="Gene3D" id="3.30.460.20">
    <property type="entry name" value="CorA soluble domain-like"/>
    <property type="match status" value="1"/>
</dbReference>
<evidence type="ECO:0000313" key="14">
    <source>
        <dbReference type="Proteomes" id="UP000005801"/>
    </source>
</evidence>
<dbReference type="OrthoDB" id="9803416at2"/>
<comment type="caution">
    <text evidence="13">The sequence shown here is derived from an EMBL/GenBank/DDBJ whole genome shotgun (WGS) entry which is preliminary data.</text>
</comment>
<dbReference type="NCBIfam" id="TIGR00383">
    <property type="entry name" value="corA"/>
    <property type="match status" value="1"/>
</dbReference>
<dbReference type="GO" id="GO:0050897">
    <property type="term" value="F:cobalt ion binding"/>
    <property type="evidence" value="ECO:0007669"/>
    <property type="project" value="TreeGrafter"/>
</dbReference>
<keyword evidence="14" id="KW-1185">Reference proteome</keyword>
<gene>
    <name evidence="12" type="primary">corA</name>
    <name evidence="13" type="ORF">PPSIR1_42084</name>
</gene>
<dbReference type="Proteomes" id="UP000005801">
    <property type="component" value="Unassembled WGS sequence"/>
</dbReference>
<comment type="similarity">
    <text evidence="2 12">Belongs to the CorA metal ion transporter (MIT) (TC 1.A.35) family.</text>
</comment>
<dbReference type="InterPro" id="IPR004488">
    <property type="entry name" value="Mg/Co-transport_prot_CorA"/>
</dbReference>
<evidence type="ECO:0000256" key="11">
    <source>
        <dbReference type="ARBA" id="ARBA00045497"/>
    </source>
</evidence>
<dbReference type="Pfam" id="PF01544">
    <property type="entry name" value="CorA"/>
    <property type="match status" value="1"/>
</dbReference>
<keyword evidence="8 12" id="KW-0406">Ion transport</keyword>
<evidence type="ECO:0000256" key="12">
    <source>
        <dbReference type="RuleBase" id="RU362010"/>
    </source>
</evidence>
<dbReference type="SUPFAM" id="SSF143865">
    <property type="entry name" value="CorA soluble domain-like"/>
    <property type="match status" value="1"/>
</dbReference>
<evidence type="ECO:0000256" key="4">
    <source>
        <dbReference type="ARBA" id="ARBA00022475"/>
    </source>
</evidence>
<dbReference type="FunFam" id="1.20.58.340:FF:000004">
    <property type="entry name" value="Magnesium transport protein CorA"/>
    <property type="match status" value="1"/>
</dbReference>